<evidence type="ECO:0008006" key="5">
    <source>
        <dbReference type="Google" id="ProtNLM"/>
    </source>
</evidence>
<name>A0A315Y6C4_RUMFL</name>
<organism evidence="3 4">
    <name type="scientific">Ruminococcus flavefaciens</name>
    <dbReference type="NCBI Taxonomy" id="1265"/>
    <lineage>
        <taxon>Bacteria</taxon>
        <taxon>Bacillati</taxon>
        <taxon>Bacillota</taxon>
        <taxon>Clostridia</taxon>
        <taxon>Eubacteriales</taxon>
        <taxon>Oscillospiraceae</taxon>
        <taxon>Ruminococcus</taxon>
    </lineage>
</organism>
<feature type="compositionally biased region" description="Basic and acidic residues" evidence="1">
    <location>
        <begin position="268"/>
        <end position="277"/>
    </location>
</feature>
<dbReference type="AlphaFoldDB" id="A0A315Y6C4"/>
<dbReference type="Proteomes" id="UP000245720">
    <property type="component" value="Unassembled WGS sequence"/>
</dbReference>
<evidence type="ECO:0000313" key="3">
    <source>
        <dbReference type="EMBL" id="PWJ15538.1"/>
    </source>
</evidence>
<comment type="caution">
    <text evidence="3">The sequence shown here is derived from an EMBL/GenBank/DDBJ whole genome shotgun (WGS) entry which is preliminary data.</text>
</comment>
<proteinExistence type="predicted"/>
<dbReference type="PROSITE" id="PS51257">
    <property type="entry name" value="PROKAR_LIPOPROTEIN"/>
    <property type="match status" value="1"/>
</dbReference>
<keyword evidence="2" id="KW-0732">Signal</keyword>
<evidence type="ECO:0000256" key="1">
    <source>
        <dbReference type="SAM" id="MobiDB-lite"/>
    </source>
</evidence>
<evidence type="ECO:0000256" key="2">
    <source>
        <dbReference type="SAM" id="SignalP"/>
    </source>
</evidence>
<sequence length="277" mass="30207">MKKFIGTLTFTAALALVSCGNVTPAAEVSQTATEATTTVQVSTEPTTSTDMMKLIGDRAAGNSVYILTLDNKTGKDIKSVTIKADTEEEYPANMIDEKDPYIKNERRLLYYVPNKVSDVTYGDSDEIATVGYTVKIEFTDNKSAELHSFPFGDLDEGEIKLEKDIAYLEYTSKETGDKVSTKEAEKAAAELAAESATEAVSEVNPDANNNIDAQYYEEPVYTQPAYDEPVYTPPVNQEPVTQAPVATPEPTQAQAAAPINPNSGCNPDPEKNPYMEW</sequence>
<reference evidence="3 4" key="1">
    <citation type="submission" date="2018-05" db="EMBL/GenBank/DDBJ databases">
        <title>The Hungate 1000. A catalogue of reference genomes from the rumen microbiome.</title>
        <authorList>
            <person name="Kelly W."/>
        </authorList>
    </citation>
    <scope>NUCLEOTIDE SEQUENCE [LARGE SCALE GENOMIC DNA]</scope>
    <source>
        <strain evidence="3 4">SAb67</strain>
    </source>
</reference>
<feature type="signal peptide" evidence="2">
    <location>
        <begin position="1"/>
        <end position="25"/>
    </location>
</feature>
<gene>
    <name evidence="3" type="ORF">IE37_00440</name>
</gene>
<protein>
    <recommendedName>
        <fullName evidence="5">DUF5067 domain-containing protein</fullName>
    </recommendedName>
</protein>
<dbReference type="EMBL" id="QGDI01000001">
    <property type="protein sequence ID" value="PWJ15538.1"/>
    <property type="molecule type" value="Genomic_DNA"/>
</dbReference>
<feature type="compositionally biased region" description="Low complexity" evidence="1">
    <location>
        <begin position="239"/>
        <end position="258"/>
    </location>
</feature>
<dbReference type="OrthoDB" id="1818409at2"/>
<feature type="chain" id="PRO_5016260406" description="DUF5067 domain-containing protein" evidence="2">
    <location>
        <begin position="26"/>
        <end position="277"/>
    </location>
</feature>
<accession>A0A315Y6C4</accession>
<feature type="region of interest" description="Disordered" evidence="1">
    <location>
        <begin position="222"/>
        <end position="277"/>
    </location>
</feature>
<evidence type="ECO:0000313" key="4">
    <source>
        <dbReference type="Proteomes" id="UP000245720"/>
    </source>
</evidence>
<dbReference type="RefSeq" id="WP_109725322.1">
    <property type="nucleotide sequence ID" value="NZ_QGDI01000001.1"/>
</dbReference>